<dbReference type="OrthoDB" id="550424at2759"/>
<dbReference type="Pfam" id="PF00226">
    <property type="entry name" value="DnaJ"/>
    <property type="match status" value="1"/>
</dbReference>
<dbReference type="OMA" id="NALCTKC"/>
<dbReference type="PROSITE" id="PS00636">
    <property type="entry name" value="DNAJ_1"/>
    <property type="match status" value="1"/>
</dbReference>
<evidence type="ECO:0000256" key="4">
    <source>
        <dbReference type="ARBA" id="ARBA00022833"/>
    </source>
</evidence>
<evidence type="ECO:0000259" key="7">
    <source>
        <dbReference type="PROSITE" id="PS50076"/>
    </source>
</evidence>
<dbReference type="Gene3D" id="2.10.230.10">
    <property type="entry name" value="Heat shock protein DnaJ, cysteine-rich domain"/>
    <property type="match status" value="1"/>
</dbReference>
<feature type="domain" description="J" evidence="7">
    <location>
        <begin position="6"/>
        <end position="73"/>
    </location>
</feature>
<accession>A0A152A3W5</accession>
<dbReference type="InterPro" id="IPR002939">
    <property type="entry name" value="DnaJ_C"/>
</dbReference>
<dbReference type="EMBL" id="LODT01000013">
    <property type="protein sequence ID" value="KYR00928.1"/>
    <property type="molecule type" value="Genomic_DNA"/>
</dbReference>
<evidence type="ECO:0000256" key="1">
    <source>
        <dbReference type="ARBA" id="ARBA00022723"/>
    </source>
</evidence>
<dbReference type="SUPFAM" id="SSF49493">
    <property type="entry name" value="HSP40/DnaJ peptide-binding domain"/>
    <property type="match status" value="2"/>
</dbReference>
<name>A0A152A3W5_TIELA</name>
<dbReference type="Proteomes" id="UP000076078">
    <property type="component" value="Unassembled WGS sequence"/>
</dbReference>
<protein>
    <submittedName>
        <fullName evidence="9">Heat shock protein DnaJ family protein</fullName>
    </submittedName>
</protein>
<dbReference type="InterPro" id="IPR036410">
    <property type="entry name" value="HSP_DnaJ_Cys-rich_dom_sf"/>
</dbReference>
<dbReference type="InterPro" id="IPR012724">
    <property type="entry name" value="DnaJ"/>
</dbReference>
<reference evidence="9 10" key="1">
    <citation type="submission" date="2015-12" db="EMBL/GenBank/DDBJ databases">
        <title>Dictyostelia acquired genes for synthesis and detection of signals that induce cell-type specialization by lateral gene transfer from prokaryotes.</title>
        <authorList>
            <person name="Gloeckner G."/>
            <person name="Schaap P."/>
        </authorList>
    </citation>
    <scope>NUCLEOTIDE SEQUENCE [LARGE SCALE GENOMIC DNA]</scope>
    <source>
        <strain evidence="9 10">TK</strain>
    </source>
</reference>
<organism evidence="9 10">
    <name type="scientific">Tieghemostelium lacteum</name>
    <name type="common">Slime mold</name>
    <name type="synonym">Dictyostelium lacteum</name>
    <dbReference type="NCBI Taxonomy" id="361077"/>
    <lineage>
        <taxon>Eukaryota</taxon>
        <taxon>Amoebozoa</taxon>
        <taxon>Evosea</taxon>
        <taxon>Eumycetozoa</taxon>
        <taxon>Dictyostelia</taxon>
        <taxon>Dictyosteliales</taxon>
        <taxon>Raperosteliaceae</taxon>
        <taxon>Tieghemostelium</taxon>
    </lineage>
</organism>
<evidence type="ECO:0000259" key="8">
    <source>
        <dbReference type="PROSITE" id="PS51188"/>
    </source>
</evidence>
<feature type="zinc finger region" description="CR-type" evidence="5">
    <location>
        <begin position="153"/>
        <end position="238"/>
    </location>
</feature>
<dbReference type="InterPro" id="IPR008971">
    <property type="entry name" value="HSP40/DnaJ_pept-bd"/>
</dbReference>
<evidence type="ECO:0000313" key="9">
    <source>
        <dbReference type="EMBL" id="KYR00928.1"/>
    </source>
</evidence>
<feature type="region of interest" description="Disordered" evidence="6">
    <location>
        <begin position="406"/>
        <end position="429"/>
    </location>
</feature>
<dbReference type="InterPro" id="IPR044713">
    <property type="entry name" value="DNJA1/2-like"/>
</dbReference>
<keyword evidence="4 5" id="KW-0862">Zinc</keyword>
<dbReference type="SUPFAM" id="SSF46565">
    <property type="entry name" value="Chaperone J-domain"/>
    <property type="match status" value="1"/>
</dbReference>
<evidence type="ECO:0000313" key="10">
    <source>
        <dbReference type="Proteomes" id="UP000076078"/>
    </source>
</evidence>
<dbReference type="GO" id="GO:0009408">
    <property type="term" value="P:response to heat"/>
    <property type="evidence" value="ECO:0007669"/>
    <property type="project" value="InterPro"/>
</dbReference>
<dbReference type="CDD" id="cd10747">
    <property type="entry name" value="DnaJ_C"/>
    <property type="match status" value="1"/>
</dbReference>
<evidence type="ECO:0000256" key="6">
    <source>
        <dbReference type="SAM" id="MobiDB-lite"/>
    </source>
</evidence>
<dbReference type="SMART" id="SM00271">
    <property type="entry name" value="DnaJ"/>
    <property type="match status" value="1"/>
</dbReference>
<dbReference type="GO" id="GO:0030544">
    <property type="term" value="F:Hsp70 protein binding"/>
    <property type="evidence" value="ECO:0007669"/>
    <property type="project" value="InterPro"/>
</dbReference>
<gene>
    <name evidence="9" type="ORF">DLAC_02991</name>
</gene>
<dbReference type="GO" id="GO:0008270">
    <property type="term" value="F:zinc ion binding"/>
    <property type="evidence" value="ECO:0007669"/>
    <property type="project" value="UniProtKB-KW"/>
</dbReference>
<evidence type="ECO:0000256" key="3">
    <source>
        <dbReference type="ARBA" id="ARBA00022771"/>
    </source>
</evidence>
<dbReference type="GO" id="GO:0006457">
    <property type="term" value="P:protein folding"/>
    <property type="evidence" value="ECO:0007669"/>
    <property type="project" value="InterPro"/>
</dbReference>
<dbReference type="CDD" id="cd06257">
    <property type="entry name" value="DnaJ"/>
    <property type="match status" value="1"/>
</dbReference>
<dbReference type="InterPro" id="IPR001623">
    <property type="entry name" value="DnaJ_domain"/>
</dbReference>
<dbReference type="AlphaFoldDB" id="A0A152A3W5"/>
<dbReference type="FunFam" id="2.60.260.20:FF:000003">
    <property type="entry name" value="DnaJ subfamily A member 2"/>
    <property type="match status" value="1"/>
</dbReference>
<dbReference type="InterPro" id="IPR001305">
    <property type="entry name" value="HSP_DnaJ_Cys-rich_dom"/>
</dbReference>
<keyword evidence="3 5" id="KW-0863">Zinc-finger</keyword>
<dbReference type="SUPFAM" id="SSF57938">
    <property type="entry name" value="DnaJ/Hsp40 cysteine-rich domain"/>
    <property type="match status" value="1"/>
</dbReference>
<comment type="caution">
    <text evidence="9">The sequence shown here is derived from an EMBL/GenBank/DDBJ whole genome shotgun (WGS) entry which is preliminary data.</text>
</comment>
<keyword evidence="1 5" id="KW-0479">Metal-binding</keyword>
<evidence type="ECO:0000256" key="2">
    <source>
        <dbReference type="ARBA" id="ARBA00022737"/>
    </source>
</evidence>
<dbReference type="PROSITE" id="PS51188">
    <property type="entry name" value="ZF_CR"/>
    <property type="match status" value="1"/>
</dbReference>
<dbReference type="PANTHER" id="PTHR43888">
    <property type="entry name" value="DNAJ-LIKE-2, ISOFORM A-RELATED"/>
    <property type="match status" value="1"/>
</dbReference>
<dbReference type="Pfam" id="PF01556">
    <property type="entry name" value="DnaJ_C"/>
    <property type="match status" value="1"/>
</dbReference>
<feature type="domain" description="CR-type" evidence="8">
    <location>
        <begin position="153"/>
        <end position="238"/>
    </location>
</feature>
<keyword evidence="10" id="KW-1185">Reference proteome</keyword>
<dbReference type="GO" id="GO:0051082">
    <property type="term" value="F:unfolded protein binding"/>
    <property type="evidence" value="ECO:0007669"/>
    <property type="project" value="InterPro"/>
</dbReference>
<dbReference type="GO" id="GO:0005524">
    <property type="term" value="F:ATP binding"/>
    <property type="evidence" value="ECO:0007669"/>
    <property type="project" value="InterPro"/>
</dbReference>
<dbReference type="HAMAP" id="MF_01152">
    <property type="entry name" value="DnaJ"/>
    <property type="match status" value="1"/>
</dbReference>
<dbReference type="Pfam" id="PF00684">
    <property type="entry name" value="DnaJ_CXXCXGXG"/>
    <property type="match status" value="1"/>
</dbReference>
<keyword evidence="2" id="KW-0677">Repeat</keyword>
<dbReference type="CDD" id="cd10719">
    <property type="entry name" value="DnaJ_zf"/>
    <property type="match status" value="1"/>
</dbReference>
<dbReference type="Gene3D" id="1.10.287.110">
    <property type="entry name" value="DnaJ domain"/>
    <property type="match status" value="1"/>
</dbReference>
<dbReference type="Gene3D" id="2.60.260.20">
    <property type="entry name" value="Urease metallochaperone UreE, N-terminal domain"/>
    <property type="match status" value="2"/>
</dbReference>
<dbReference type="PROSITE" id="PS50076">
    <property type="entry name" value="DNAJ_2"/>
    <property type="match status" value="1"/>
</dbReference>
<dbReference type="STRING" id="361077.A0A152A3W5"/>
<evidence type="ECO:0000256" key="5">
    <source>
        <dbReference type="PROSITE-ProRule" id="PRU00546"/>
    </source>
</evidence>
<dbReference type="InParanoid" id="A0A152A3W5"/>
<dbReference type="InterPro" id="IPR018253">
    <property type="entry name" value="DnaJ_domain_CS"/>
</dbReference>
<dbReference type="PRINTS" id="PR00625">
    <property type="entry name" value="JDOMAIN"/>
</dbReference>
<sequence length="429" mass="48015">MVKESTFYERLGVSPDCTEDELKKAYRKMAIKYHPDKNQGSGKEAAEEKFKEISEAYEALSDPEKRKMYDQYGQDGLKEGGFHATSAADLFSQFFGGMGGGGFNFGGEGMDFDGFEGFGGFGGMGGRGRSRGPGKVEPINHDMWRTLEELYNGKIVKIAINRDVICQTCNGKGSNKPGVNATCSQCHGQKVVFLQKQVGPGMIQQIQSKCPKCHGTGETLKDEDKCQTCKGKRVVPSKKIVQFQVEKGSKDGEQLVLHGEGSEYPDMKTGDVVITIRERPHNIFKRQGADLLFSKKIKLLDSIVGYQFVITTLDNRKLWVQHNSKTDILKQGDLRVVDSEGMPMKGKSKKGNLIIQFDIEYPVSLSQEDIRKLEAILPKSQPPTVNKSDCREVSLKKYEHYQHTNAEQEYEERFRNSHPGVNAQNCQQQ</sequence>
<dbReference type="FunFam" id="1.10.287.110:FF:000041">
    <property type="entry name" value="Chaperone protein DNAj, putative"/>
    <property type="match status" value="1"/>
</dbReference>
<proteinExistence type="inferred from homology"/>
<keyword evidence="9" id="KW-0346">Stress response</keyword>
<dbReference type="InterPro" id="IPR036869">
    <property type="entry name" value="J_dom_sf"/>
</dbReference>
<dbReference type="FunFam" id="2.10.230.10:FF:000001">
    <property type="entry name" value="DnaJ subfamily A member 2"/>
    <property type="match status" value="1"/>
</dbReference>